<name>A0AAU9PG27_9ASTR</name>
<dbReference type="GO" id="GO:0008168">
    <property type="term" value="F:methyltransferase activity"/>
    <property type="evidence" value="ECO:0007669"/>
    <property type="project" value="UniProtKB-KW"/>
</dbReference>
<evidence type="ECO:0000256" key="6">
    <source>
        <dbReference type="ARBA" id="ARBA00037847"/>
    </source>
</evidence>
<dbReference type="InterPro" id="IPR004159">
    <property type="entry name" value="Put_SAM_MeTrfase"/>
</dbReference>
<dbReference type="PANTHER" id="PTHR44067:SF5">
    <property type="entry name" value="EXPRESSED PROTEIN"/>
    <property type="match status" value="1"/>
</dbReference>
<dbReference type="Pfam" id="PF03141">
    <property type="entry name" value="Methyltransf_29"/>
    <property type="match status" value="1"/>
</dbReference>
<accession>A0AAU9PG27</accession>
<evidence type="ECO:0000313" key="7">
    <source>
        <dbReference type="EMBL" id="CAH1448858.1"/>
    </source>
</evidence>
<evidence type="ECO:0000256" key="5">
    <source>
        <dbReference type="ARBA" id="ARBA00023180"/>
    </source>
</evidence>
<evidence type="ECO:0000313" key="8">
    <source>
        <dbReference type="Proteomes" id="UP001157418"/>
    </source>
</evidence>
<keyword evidence="3" id="KW-0489">Methyltransferase</keyword>
<dbReference type="SUPFAM" id="SSF53335">
    <property type="entry name" value="S-adenosyl-L-methionine-dependent methyltransferases"/>
    <property type="match status" value="1"/>
</dbReference>
<dbReference type="InterPro" id="IPR053223">
    <property type="entry name" value="Prob_Methyltransferase"/>
</dbReference>
<dbReference type="GO" id="GO:0032259">
    <property type="term" value="P:methylation"/>
    <property type="evidence" value="ECO:0007669"/>
    <property type="project" value="UniProtKB-KW"/>
</dbReference>
<dbReference type="PANTHER" id="PTHR44067">
    <property type="entry name" value="S-ADENOSYL-L-METHIONINE-DEPENDENT METHYLTRANSFERASE SUPERFAMILY PROTEIN-RELATED"/>
    <property type="match status" value="1"/>
</dbReference>
<keyword evidence="4" id="KW-0735">Signal-anchor</keyword>
<keyword evidence="3" id="KW-0808">Transferase</keyword>
<dbReference type="AlphaFoldDB" id="A0AAU9PG27"/>
<organism evidence="7 8">
    <name type="scientific">Lactuca virosa</name>
    <dbReference type="NCBI Taxonomy" id="75947"/>
    <lineage>
        <taxon>Eukaryota</taxon>
        <taxon>Viridiplantae</taxon>
        <taxon>Streptophyta</taxon>
        <taxon>Embryophyta</taxon>
        <taxon>Tracheophyta</taxon>
        <taxon>Spermatophyta</taxon>
        <taxon>Magnoliopsida</taxon>
        <taxon>eudicotyledons</taxon>
        <taxon>Gunneridae</taxon>
        <taxon>Pentapetalae</taxon>
        <taxon>asterids</taxon>
        <taxon>campanulids</taxon>
        <taxon>Asterales</taxon>
        <taxon>Asteraceae</taxon>
        <taxon>Cichorioideae</taxon>
        <taxon>Cichorieae</taxon>
        <taxon>Lactucinae</taxon>
        <taxon>Lactuca</taxon>
    </lineage>
</organism>
<evidence type="ECO:0008006" key="9">
    <source>
        <dbReference type="Google" id="ProtNLM"/>
    </source>
</evidence>
<comment type="subcellular location">
    <subcellularLocation>
        <location evidence="6">Endomembrane system</location>
        <topology evidence="6">Single-pass membrane protein</topology>
    </subcellularLocation>
    <subcellularLocation>
        <location evidence="1">Membrane</location>
        <topology evidence="1">Single-pass type II membrane protein</topology>
    </subcellularLocation>
</comment>
<keyword evidence="5" id="KW-0325">Glycoprotein</keyword>
<dbReference type="EMBL" id="CAKMRJ010005634">
    <property type="protein sequence ID" value="CAH1448858.1"/>
    <property type="molecule type" value="Genomic_DNA"/>
</dbReference>
<sequence>MGFTMGLNLLLLVAMVATNILSLYHLSTTMISTKPTTNLNPPVPDHLLRQLQTIRATINHLTRLQPNPSVQTTASNIPSDLLLYTQLSPIASACRHHPDLLHQYMNYTPFSVCPQLSSAAAEPLILRGCHPLPRRRCFSPTPSKLPSSLPTNPFSPVPENAILWSNYKCKTFDCLNPDLGFDLKKEKLKFLSYKTDLDLPISQLTDIVKKSKNVLRIALDIGGGTGTFAAQMKQENVTVITTTMSIGAPYNEAAALRGLIPLHVPLQQRLPVFDGVLDLVRCGRAVNRWIPAQSLEFLLYDVDRVLRGGGGEEDGYKWCEEWRSLFDCSFTKASFKMMMILLPFFFVLQDASYGNDQYCVQQLGCKLWILQTLPRQVWVVYAMEVTSLHAVVHATTPPQLNTSWHFVENATRWGEKN</sequence>
<comment type="similarity">
    <text evidence="2">Belongs to the methyltransferase superfamily.</text>
</comment>
<keyword evidence="4" id="KW-0812">Transmembrane</keyword>
<evidence type="ECO:0000256" key="1">
    <source>
        <dbReference type="ARBA" id="ARBA00004606"/>
    </source>
</evidence>
<evidence type="ECO:0000256" key="4">
    <source>
        <dbReference type="ARBA" id="ARBA00022968"/>
    </source>
</evidence>
<keyword evidence="8" id="KW-1185">Reference proteome</keyword>
<dbReference type="GO" id="GO:0016020">
    <property type="term" value="C:membrane"/>
    <property type="evidence" value="ECO:0007669"/>
    <property type="project" value="UniProtKB-SubCell"/>
</dbReference>
<reference evidence="7 8" key="1">
    <citation type="submission" date="2022-01" db="EMBL/GenBank/DDBJ databases">
        <authorList>
            <person name="Xiong W."/>
            <person name="Schranz E."/>
        </authorList>
    </citation>
    <scope>NUCLEOTIDE SEQUENCE [LARGE SCALE GENOMIC DNA]</scope>
</reference>
<dbReference type="Proteomes" id="UP001157418">
    <property type="component" value="Unassembled WGS sequence"/>
</dbReference>
<evidence type="ECO:0000256" key="3">
    <source>
        <dbReference type="ARBA" id="ARBA00022603"/>
    </source>
</evidence>
<proteinExistence type="inferred from homology"/>
<gene>
    <name evidence="7" type="ORF">LVIROSA_LOCUS34379</name>
</gene>
<protein>
    <recommendedName>
        <fullName evidence="9">Methyltransferase</fullName>
    </recommendedName>
</protein>
<comment type="caution">
    <text evidence="7">The sequence shown here is derived from an EMBL/GenBank/DDBJ whole genome shotgun (WGS) entry which is preliminary data.</text>
</comment>
<evidence type="ECO:0000256" key="2">
    <source>
        <dbReference type="ARBA" id="ARBA00008361"/>
    </source>
</evidence>
<dbReference type="InterPro" id="IPR029063">
    <property type="entry name" value="SAM-dependent_MTases_sf"/>
</dbReference>
<dbReference type="GO" id="GO:0012505">
    <property type="term" value="C:endomembrane system"/>
    <property type="evidence" value="ECO:0007669"/>
    <property type="project" value="UniProtKB-SubCell"/>
</dbReference>